<dbReference type="InterPro" id="IPR026444">
    <property type="entry name" value="Secre_tail"/>
</dbReference>
<dbReference type="Pfam" id="PF13517">
    <property type="entry name" value="FG-GAP_3"/>
    <property type="match status" value="1"/>
</dbReference>
<dbReference type="Pfam" id="PF13205">
    <property type="entry name" value="Big_5"/>
    <property type="match status" value="1"/>
</dbReference>
<gene>
    <name evidence="5" type="ORF">IEE83_07295</name>
</gene>
<organism evidence="5 6">
    <name type="scientific">Dyadobacter subterraneus</name>
    <dbReference type="NCBI Taxonomy" id="2773304"/>
    <lineage>
        <taxon>Bacteria</taxon>
        <taxon>Pseudomonadati</taxon>
        <taxon>Bacteroidota</taxon>
        <taxon>Cytophagia</taxon>
        <taxon>Cytophagales</taxon>
        <taxon>Spirosomataceae</taxon>
        <taxon>Dyadobacter</taxon>
    </lineage>
</organism>
<reference evidence="6" key="1">
    <citation type="submission" date="2023-07" db="EMBL/GenBank/DDBJ databases">
        <title>Dyadobacter sp. nov 'subterranea' isolated from contaminted grondwater.</title>
        <authorList>
            <person name="Szabo I."/>
            <person name="Al-Omari J."/>
            <person name="Szerdahelyi S.G."/>
            <person name="Rado J."/>
        </authorList>
    </citation>
    <scope>NUCLEOTIDE SEQUENCE [LARGE SCALE GENOMIC DNA]</scope>
    <source>
        <strain evidence="6">UP-52</strain>
    </source>
</reference>
<evidence type="ECO:0000313" key="6">
    <source>
        <dbReference type="Proteomes" id="UP000634134"/>
    </source>
</evidence>
<sequence>MKKTFTFLLTAACIIAGYLLFFSSFDLFNNTHHKDVVIIDKSLENYQDLVHSSAKDALVILAENTDSGFLALQDKISSLRGVRRLHILTHGTRGNLVLGRQQLNEQNLEKFNGFWKAISNSLESEKSELLIYSCQLAAGEAGKSFVNKLHDLLGISVAGSVDNTGSGQKGGNWDLEYVAGRIIKDHVLKYIHFKGLLIPKFSELSGSASPFDAMKIFTDDQLIYGDFDADGDIDIHLYPFSGASENQFWRNNGSGGFSQVTGSANPFDGITEKAVFHSAKYAFVADWDNDGDDDIFVTKRSSSGQNIFYKNNNGVYQEISGSSSPFYSIHISGDDQLIYGDFDSDGDIDIHSYQTGAADNDFWQNNGSGQFTKVTGAGNPFRNLSNAAAFYTSAQFAWVADWDNDGDSDIFVTKRSIGAAVTGENILYRNNGGTFVEVAGNASPFKNIAIVQDNQFIYGDFDADGDIDIQASSSNSVTTLKFWQNNGSGSFSDVTGANNPFNDIPNNGTFYSTSTKAFVADWDNDKDVDVFVTYRTATDQNILFVQSDAPPLLSSSVPVSAATGVSTDANITLTFNRAVTAVSGKNIVIKRVSNNSTFATIPVTDAQVSGSSTATITVNLATDFQETTGYYVLIDKGAFKDIDSRIFAGITSSTKLVFTTRTAPAAPTLTTAGVTVFNTNSATLGGNVSSDGGSTVSDRGIVWNTSTTPTILNNKIGIGSGTGNFSQSVGSLPSGTRIFVRAYATNQIGTAYGNEVDFYTKTTVSSITKVGSSPTNAGSVAYTVNFANSITGLDATDFTVTTSGVTGAAITDITGSGTTYTITIGTGTGNGTIRLDFTGISGTQPAVNASYTSANAYDIYKNSTASNYFRTKNISADWNQTASWESSPDNSFWIAATSFPNSNTAAVSILAGQTINLPTGFNATTGNLNSAGTINTNASTLTVSGTLSNTGTIKGSGTIATYSFTNNASIAPGNSAGLLSFSGNVINNGTINIEIGGTAAGSGYDKILISGALSISGILNVSLINGYTPVLGDEFTIIDAASSSGTFSTVNLPSVSPRIWETAYSNANGTVILRVINDPLPVTLVNFEVLKKEAVSELSWTTSLETNSSHFEIERSTKGLDWELIGSVTAISESKSLKKYGYKDTRPLSGENLYRLKMVDLDGTFAYSRIRSVLFDQPVIKISPYPNPVTEKLFLDVKNPGTISHLSIYNFSGTVVSKPDRYTADGIQVGQLPAGMYILNFINPEGQRVNYKFVKN</sequence>
<feature type="domain" description="DUF4347" evidence="3">
    <location>
        <begin position="36"/>
        <end position="186"/>
    </location>
</feature>
<dbReference type="InterPro" id="IPR028994">
    <property type="entry name" value="Integrin_alpha_N"/>
</dbReference>
<accession>A0ABR9W889</accession>
<evidence type="ECO:0000259" key="4">
    <source>
        <dbReference type="Pfam" id="PF18962"/>
    </source>
</evidence>
<feature type="domain" description="Secretion system C-terminal sorting" evidence="4">
    <location>
        <begin position="1185"/>
        <end position="1252"/>
    </location>
</feature>
<dbReference type="NCBIfam" id="TIGR04183">
    <property type="entry name" value="Por_Secre_tail"/>
    <property type="match status" value="1"/>
</dbReference>
<dbReference type="PANTHER" id="PTHR46580:SF2">
    <property type="entry name" value="MAM DOMAIN-CONTAINING PROTEIN"/>
    <property type="match status" value="1"/>
</dbReference>
<dbReference type="Pfam" id="PF14252">
    <property type="entry name" value="DUF4347"/>
    <property type="match status" value="1"/>
</dbReference>
<dbReference type="SUPFAM" id="SSF69318">
    <property type="entry name" value="Integrin alpha N-terminal domain"/>
    <property type="match status" value="1"/>
</dbReference>
<evidence type="ECO:0000313" key="5">
    <source>
        <dbReference type="EMBL" id="MBE9461683.1"/>
    </source>
</evidence>
<name>A0ABR9W889_9BACT</name>
<feature type="domain" description="SbsA Ig-like" evidence="2">
    <location>
        <begin position="549"/>
        <end position="660"/>
    </location>
</feature>
<dbReference type="RefSeq" id="WP_194119948.1">
    <property type="nucleotide sequence ID" value="NZ_JACYGY010000001.1"/>
</dbReference>
<dbReference type="InterPro" id="IPR032812">
    <property type="entry name" value="SbsA_Ig"/>
</dbReference>
<dbReference type="EMBL" id="JACYGY010000001">
    <property type="protein sequence ID" value="MBE9461683.1"/>
    <property type="molecule type" value="Genomic_DNA"/>
</dbReference>
<keyword evidence="1" id="KW-0732">Signal</keyword>
<dbReference type="InterPro" id="IPR013517">
    <property type="entry name" value="FG-GAP"/>
</dbReference>
<dbReference type="InterPro" id="IPR025592">
    <property type="entry name" value="DUF4347"/>
</dbReference>
<evidence type="ECO:0000259" key="2">
    <source>
        <dbReference type="Pfam" id="PF13205"/>
    </source>
</evidence>
<proteinExistence type="predicted"/>
<keyword evidence="6" id="KW-1185">Reference proteome</keyword>
<comment type="caution">
    <text evidence="5">The sequence shown here is derived from an EMBL/GenBank/DDBJ whole genome shotgun (WGS) entry which is preliminary data.</text>
</comment>
<dbReference type="PANTHER" id="PTHR46580">
    <property type="entry name" value="SENSOR KINASE-RELATED"/>
    <property type="match status" value="1"/>
</dbReference>
<dbReference type="Proteomes" id="UP000634134">
    <property type="component" value="Unassembled WGS sequence"/>
</dbReference>
<dbReference type="Pfam" id="PF18962">
    <property type="entry name" value="Por_Secre_tail"/>
    <property type="match status" value="1"/>
</dbReference>
<evidence type="ECO:0000256" key="1">
    <source>
        <dbReference type="ARBA" id="ARBA00022729"/>
    </source>
</evidence>
<protein>
    <submittedName>
        <fullName evidence="5">DUF4347 domain-containing protein</fullName>
    </submittedName>
</protein>
<evidence type="ECO:0000259" key="3">
    <source>
        <dbReference type="Pfam" id="PF14252"/>
    </source>
</evidence>